<sequence>MQQPGTVGGALNGEAPSSDALNGEAANGEPLSEAPWRSHAPENYQCPFCDMASGEFTAPGNLCEPGDLVYADDLVLAFIASHGFDPEPGHVLVTPREHFELLYELPDDVAARLMIVTRDIAVAIKRAWRPDGVTTRQHNEPAGSQHVWHYHQHVLPRWTDDGLYFTPKRPIVDPAIRARKAAELRAVLTVSPSRP</sequence>
<evidence type="ECO:0000256" key="4">
    <source>
        <dbReference type="SAM" id="MobiDB-lite"/>
    </source>
</evidence>
<evidence type="ECO:0000313" key="6">
    <source>
        <dbReference type="EMBL" id="QWC09615.1"/>
    </source>
</evidence>
<dbReference type="GO" id="GO:0009117">
    <property type="term" value="P:nucleotide metabolic process"/>
    <property type="evidence" value="ECO:0007669"/>
    <property type="project" value="TreeGrafter"/>
</dbReference>
<dbReference type="Gene3D" id="3.30.428.10">
    <property type="entry name" value="HIT-like"/>
    <property type="match status" value="1"/>
</dbReference>
<gene>
    <name evidence="6" type="ORF">KKR91_14220</name>
</gene>
<proteinExistence type="predicted"/>
<name>A0A975M492_9MICC</name>
<protein>
    <submittedName>
        <fullName evidence="6">HIT family protein</fullName>
    </submittedName>
</protein>
<dbReference type="Pfam" id="PF01230">
    <property type="entry name" value="HIT"/>
    <property type="match status" value="1"/>
</dbReference>
<reference evidence="6 7" key="1">
    <citation type="submission" date="2021-05" db="EMBL/GenBank/DDBJ databases">
        <title>Novel species in genus Arthrobacter.</title>
        <authorList>
            <person name="Zhang G."/>
        </authorList>
    </citation>
    <scope>NUCLEOTIDE SEQUENCE [LARGE SCALE GENOMIC DNA]</scope>
    <source>
        <strain evidence="7">zg-ZUI227</strain>
    </source>
</reference>
<dbReference type="InterPro" id="IPR036265">
    <property type="entry name" value="HIT-like_sf"/>
</dbReference>
<dbReference type="PROSITE" id="PS51084">
    <property type="entry name" value="HIT_2"/>
    <property type="match status" value="1"/>
</dbReference>
<evidence type="ECO:0000256" key="2">
    <source>
        <dbReference type="PIRSR" id="PIRSR601310-3"/>
    </source>
</evidence>
<evidence type="ECO:0000313" key="7">
    <source>
        <dbReference type="Proteomes" id="UP000676885"/>
    </source>
</evidence>
<dbReference type="EMBL" id="CP076022">
    <property type="protein sequence ID" value="QWC09615.1"/>
    <property type="molecule type" value="Genomic_DNA"/>
</dbReference>
<feature type="region of interest" description="Disordered" evidence="4">
    <location>
        <begin position="1"/>
        <end position="36"/>
    </location>
</feature>
<feature type="domain" description="HIT" evidence="5">
    <location>
        <begin position="55"/>
        <end position="164"/>
    </location>
</feature>
<keyword evidence="7" id="KW-1185">Reference proteome</keyword>
<dbReference type="RefSeq" id="WP_210227808.1">
    <property type="nucleotide sequence ID" value="NZ_CP076022.1"/>
</dbReference>
<dbReference type="InterPro" id="IPR011146">
    <property type="entry name" value="HIT-like"/>
</dbReference>
<evidence type="ECO:0000259" key="5">
    <source>
        <dbReference type="PROSITE" id="PS51084"/>
    </source>
</evidence>
<dbReference type="GO" id="GO:0003824">
    <property type="term" value="F:catalytic activity"/>
    <property type="evidence" value="ECO:0007669"/>
    <property type="project" value="InterPro"/>
</dbReference>
<feature type="active site" description="Tele-AMP-histidine intermediate" evidence="1">
    <location>
        <position position="151"/>
    </location>
</feature>
<dbReference type="KEGG" id="ajg:KKR91_14220"/>
<evidence type="ECO:0000256" key="1">
    <source>
        <dbReference type="PIRSR" id="PIRSR601310-1"/>
    </source>
</evidence>
<dbReference type="SUPFAM" id="SSF54197">
    <property type="entry name" value="HIT-like"/>
    <property type="match status" value="1"/>
</dbReference>
<feature type="short sequence motif" description="Histidine triad motif" evidence="2 3">
    <location>
        <begin position="149"/>
        <end position="153"/>
    </location>
</feature>
<organism evidence="6 7">
    <name type="scientific">Arthrobacter jiangjiafuii</name>
    <dbReference type="NCBI Taxonomy" id="2817475"/>
    <lineage>
        <taxon>Bacteria</taxon>
        <taxon>Bacillati</taxon>
        <taxon>Actinomycetota</taxon>
        <taxon>Actinomycetes</taxon>
        <taxon>Micrococcales</taxon>
        <taxon>Micrococcaceae</taxon>
        <taxon>Arthrobacter</taxon>
    </lineage>
</organism>
<accession>A0A975M492</accession>
<dbReference type="PANTHER" id="PTHR46648">
    <property type="entry name" value="HIT FAMILY PROTEIN 1"/>
    <property type="match status" value="1"/>
</dbReference>
<dbReference type="PANTHER" id="PTHR46648:SF1">
    <property type="entry name" value="ADENOSINE 5'-MONOPHOSPHORAMIDASE HNT1"/>
    <property type="match status" value="1"/>
</dbReference>
<feature type="compositionally biased region" description="Gly residues" evidence="4">
    <location>
        <begin position="1"/>
        <end position="11"/>
    </location>
</feature>
<dbReference type="InterPro" id="IPR001310">
    <property type="entry name" value="Histidine_triad_HIT"/>
</dbReference>
<dbReference type="Proteomes" id="UP000676885">
    <property type="component" value="Chromosome"/>
</dbReference>
<evidence type="ECO:0000256" key="3">
    <source>
        <dbReference type="PROSITE-ProRule" id="PRU00464"/>
    </source>
</evidence>
<dbReference type="AlphaFoldDB" id="A0A975M492"/>